<dbReference type="EMBL" id="CP061035">
    <property type="protein sequence ID" value="QQV77764.1"/>
    <property type="molecule type" value="Genomic_DNA"/>
</dbReference>
<evidence type="ECO:0000256" key="1">
    <source>
        <dbReference type="SAM" id="MobiDB-lite"/>
    </source>
</evidence>
<dbReference type="AlphaFoldDB" id="A0A974NVD5"/>
<reference evidence="3" key="1">
    <citation type="submission" date="2020-09" db="EMBL/GenBank/DDBJ databases">
        <title>Sphingomonas sp., a new species isolated from pork steak.</title>
        <authorList>
            <person name="Heidler von Heilborn D."/>
        </authorList>
    </citation>
    <scope>NUCLEOTIDE SEQUENCE [LARGE SCALE GENOMIC DNA]</scope>
</reference>
<dbReference type="Proteomes" id="UP000595894">
    <property type="component" value="Chromosome"/>
</dbReference>
<sequence length="538" mass="58371">MACKAEVLSKYGVCAVDRSPVHRLVVLACTAALTACGGSGSAPATGVSVVAEGSTKTPETTPAPSPTPTATPAPSPRGQIGVSAVPASYYGTERIWANLAYRASEWMNVVGGLNQYGNPNTAGRIFLQAPNDVLLGKATRITCTWQGNGAAFVNGSVPNWVKSDTRTISFVWQPAGPPGKHGGVWFDLSGSDGTFRDLDCREPSVVANGRLDQRYVDDMKLYSVVRFLDWSTANSNAPISWATRSLPNHQRSGTFTGDQPLEDQIEIANAIGGDAWFTIPWNADDDYIRRMATLIRDTLKGKAYFETGNEVWNWMFKVTGQAQAEGEAANLAGSGNKWDNMFLRYAQKTIEQNKIVTDVFKAQPNRLVRVASFQSGNTVAMNIFLRYPDAINWVDAFADAPYFGVNDLNTTTRYTGTQADLFAKVEVERKKSIALTSNIAAAAKKLGKLSMIYEGGNGTISSEINADINEEMQRSPLMEAAYDRYLADLRAVHTGPIMLYNSTGPTSRFGSWGQHEFTGQPLANAPKRRAIMTAVGAR</sequence>
<dbReference type="KEGG" id="sari:H5J25_03015"/>
<organism evidence="2 3">
    <name type="scientific">Sphingomonas aliaeris</name>
    <dbReference type="NCBI Taxonomy" id="2759526"/>
    <lineage>
        <taxon>Bacteria</taxon>
        <taxon>Pseudomonadati</taxon>
        <taxon>Pseudomonadota</taxon>
        <taxon>Alphaproteobacteria</taxon>
        <taxon>Sphingomonadales</taxon>
        <taxon>Sphingomonadaceae</taxon>
        <taxon>Sphingomonas</taxon>
    </lineage>
</organism>
<dbReference type="RefSeq" id="WP_202094624.1">
    <property type="nucleotide sequence ID" value="NZ_CP061035.1"/>
</dbReference>
<name>A0A974NVD5_9SPHN</name>
<evidence type="ECO:0000313" key="2">
    <source>
        <dbReference type="EMBL" id="QQV77764.1"/>
    </source>
</evidence>
<feature type="region of interest" description="Disordered" evidence="1">
    <location>
        <begin position="48"/>
        <end position="79"/>
    </location>
</feature>
<keyword evidence="3" id="KW-1185">Reference proteome</keyword>
<feature type="compositionally biased region" description="Pro residues" evidence="1">
    <location>
        <begin position="61"/>
        <end position="75"/>
    </location>
</feature>
<gene>
    <name evidence="2" type="ORF">H5J25_03015</name>
</gene>
<accession>A0A974NVD5</accession>
<evidence type="ECO:0000313" key="3">
    <source>
        <dbReference type="Proteomes" id="UP000595894"/>
    </source>
</evidence>
<proteinExistence type="predicted"/>
<protein>
    <submittedName>
        <fullName evidence="2">Uncharacterized protein</fullName>
    </submittedName>
</protein>